<sequence length="186" mass="21570">MGSFFHIYGVFSKISAGDSTAEQLPKLPTLPNFKCNALPDTPEYRIYMAQLRKQKEDFAREMTEYAAKMERIYKRGGDHIVTNSTQSYRIKSFGFLISTWVSTDTLNIKVKFSEPKTKTSVILKRCRKRFFRMETIGPDYAVTKWLFIKTPWKYYAKDLELVKNLEEDDGSIIIRGPVVKATTCHL</sequence>
<evidence type="ECO:0000313" key="2">
    <source>
        <dbReference type="Proteomes" id="UP000708208"/>
    </source>
</evidence>
<dbReference type="AlphaFoldDB" id="A0A8J2K800"/>
<evidence type="ECO:0000313" key="1">
    <source>
        <dbReference type="EMBL" id="CAG7734520.1"/>
    </source>
</evidence>
<dbReference type="EMBL" id="CAJVCH010270871">
    <property type="protein sequence ID" value="CAG7734520.1"/>
    <property type="molecule type" value="Genomic_DNA"/>
</dbReference>
<comment type="caution">
    <text evidence="1">The sequence shown here is derived from an EMBL/GenBank/DDBJ whole genome shotgun (WGS) entry which is preliminary data.</text>
</comment>
<gene>
    <name evidence="1" type="ORF">AFUS01_LOCUS22904</name>
</gene>
<dbReference type="Proteomes" id="UP000708208">
    <property type="component" value="Unassembled WGS sequence"/>
</dbReference>
<accession>A0A8J2K800</accession>
<name>A0A8J2K800_9HEXA</name>
<keyword evidence="2" id="KW-1185">Reference proteome</keyword>
<reference evidence="1" key="1">
    <citation type="submission" date="2021-06" db="EMBL/GenBank/DDBJ databases">
        <authorList>
            <person name="Hodson N. C."/>
            <person name="Mongue J. A."/>
            <person name="Jaron S. K."/>
        </authorList>
    </citation>
    <scope>NUCLEOTIDE SEQUENCE</scope>
</reference>
<proteinExistence type="predicted"/>
<protein>
    <submittedName>
        <fullName evidence="1">Uncharacterized protein</fullName>
    </submittedName>
</protein>
<organism evidence="1 2">
    <name type="scientific">Allacma fusca</name>
    <dbReference type="NCBI Taxonomy" id="39272"/>
    <lineage>
        <taxon>Eukaryota</taxon>
        <taxon>Metazoa</taxon>
        <taxon>Ecdysozoa</taxon>
        <taxon>Arthropoda</taxon>
        <taxon>Hexapoda</taxon>
        <taxon>Collembola</taxon>
        <taxon>Symphypleona</taxon>
        <taxon>Sminthuridae</taxon>
        <taxon>Allacma</taxon>
    </lineage>
</organism>